<evidence type="ECO:0000313" key="2">
    <source>
        <dbReference type="EMBL" id="ACU38191.1"/>
    </source>
</evidence>
<dbReference type="Pfam" id="PF07690">
    <property type="entry name" value="MFS_1"/>
    <property type="match status" value="1"/>
</dbReference>
<dbReference type="PANTHER" id="PTHR23523:SF2">
    <property type="entry name" value="2-NITROIMIDAZOLE TRANSPORTER"/>
    <property type="match status" value="1"/>
</dbReference>
<keyword evidence="1" id="KW-1133">Transmembrane helix</keyword>
<proteinExistence type="predicted"/>
<dbReference type="InterPro" id="IPR036259">
    <property type="entry name" value="MFS_trans_sf"/>
</dbReference>
<dbReference type="eggNOG" id="COG2807">
    <property type="taxonomic scope" value="Bacteria"/>
</dbReference>
<organism evidence="2 3">
    <name type="scientific">Actinosynnema mirum (strain ATCC 29888 / DSM 43827 / JCM 3225 / NBRC 14064 / NCIMB 13271 / NRRL B-12336 / IMRU 3971 / 101)</name>
    <dbReference type="NCBI Taxonomy" id="446462"/>
    <lineage>
        <taxon>Bacteria</taxon>
        <taxon>Bacillati</taxon>
        <taxon>Actinomycetota</taxon>
        <taxon>Actinomycetes</taxon>
        <taxon>Pseudonocardiales</taxon>
        <taxon>Pseudonocardiaceae</taxon>
        <taxon>Actinosynnema</taxon>
    </lineage>
</organism>
<feature type="transmembrane region" description="Helical" evidence="1">
    <location>
        <begin position="106"/>
        <end position="128"/>
    </location>
</feature>
<dbReference type="EMBL" id="CP001630">
    <property type="protein sequence ID" value="ACU38191.1"/>
    <property type="molecule type" value="Genomic_DNA"/>
</dbReference>
<feature type="transmembrane region" description="Helical" evidence="1">
    <location>
        <begin position="52"/>
        <end position="71"/>
    </location>
</feature>
<sequence>MDEPVGTRRARWTGPLLTALIFLVALNLRPAITSVGPLLPGIAADEGLSEARQGLLGALPLIAFGLASPFAHRISTRIGAERTVLAALLVLAAGLLTRSFTGHAGLWAGTALLGAAIGVGNVLAPSVVKRDYSGNVSRATGVYSAFMTTAAATASAVAVPLAAPLGWRGSLAVWAVPALLIALLWLPRALPAPAEADPLPAGGPVPTSVWRQPTAWVLTAFMGLQSTTFYVMVTWLPTIEAAEGVSAEQAGLHLFAYQVTGIVAGLAIPRLMRDPGTQVAAAVTASTPMLLGVLGLLAAPGLSALWTVVIGLGTGSSLVVALSLIGLRGRTHAETTALSGMAQSLGYLLAAAGPVVAGHLAERTGSWRASLWLVAVLAVAQLAVAFRAGRVPGHRTSSS</sequence>
<feature type="transmembrane region" description="Helical" evidence="1">
    <location>
        <begin position="12"/>
        <end position="32"/>
    </location>
</feature>
<name>C6WIV1_ACTMD</name>
<dbReference type="Proteomes" id="UP000002213">
    <property type="component" value="Chromosome"/>
</dbReference>
<feature type="transmembrane region" description="Helical" evidence="1">
    <location>
        <begin position="279"/>
        <end position="298"/>
    </location>
</feature>
<reference evidence="2 3" key="1">
    <citation type="journal article" date="2009" name="Stand. Genomic Sci.">
        <title>Complete genome sequence of Actinosynnema mirum type strain (101).</title>
        <authorList>
            <person name="Land M."/>
            <person name="Lapidus A."/>
            <person name="Mayilraj S."/>
            <person name="Chen F."/>
            <person name="Copeland A."/>
            <person name="Del Rio T.G."/>
            <person name="Nolan M."/>
            <person name="Lucas S."/>
            <person name="Tice H."/>
            <person name="Cheng J.F."/>
            <person name="Chertkov O."/>
            <person name="Bruce D."/>
            <person name="Goodwin L."/>
            <person name="Pitluck S."/>
            <person name="Rohde M."/>
            <person name="Goker M."/>
            <person name="Pati A."/>
            <person name="Ivanova N."/>
            <person name="Mavromatis K."/>
            <person name="Chen A."/>
            <person name="Palaniappan K."/>
            <person name="Hauser L."/>
            <person name="Chang Y.J."/>
            <person name="Jeffries C.C."/>
            <person name="Brettin T."/>
            <person name="Detter J.C."/>
            <person name="Han C."/>
            <person name="Chain P."/>
            <person name="Tindall B.J."/>
            <person name="Bristow J."/>
            <person name="Eisen J.A."/>
            <person name="Markowitz V."/>
            <person name="Hugenholtz P."/>
            <person name="Kyrpides N.C."/>
            <person name="Klenk H.P."/>
        </authorList>
    </citation>
    <scope>NUCLEOTIDE SEQUENCE [LARGE SCALE GENOMIC DNA]</scope>
    <source>
        <strain evidence="3">ATCC 29888 / DSM 43827 / JCM 3225 / NBRC 14064 / NCIMB 13271 / NRRL B-12336 / IMRU 3971 / 101</strain>
    </source>
</reference>
<dbReference type="SUPFAM" id="SSF103473">
    <property type="entry name" value="MFS general substrate transporter"/>
    <property type="match status" value="1"/>
</dbReference>
<dbReference type="AlphaFoldDB" id="C6WIV1"/>
<dbReference type="GO" id="GO:0022857">
    <property type="term" value="F:transmembrane transporter activity"/>
    <property type="evidence" value="ECO:0007669"/>
    <property type="project" value="InterPro"/>
</dbReference>
<feature type="transmembrane region" description="Helical" evidence="1">
    <location>
        <begin position="304"/>
        <end position="325"/>
    </location>
</feature>
<dbReference type="InterPro" id="IPR011701">
    <property type="entry name" value="MFS"/>
</dbReference>
<dbReference type="STRING" id="446462.Amir_4340"/>
<keyword evidence="3" id="KW-1185">Reference proteome</keyword>
<feature type="transmembrane region" description="Helical" evidence="1">
    <location>
        <begin position="369"/>
        <end position="389"/>
    </location>
</feature>
<feature type="transmembrane region" description="Helical" evidence="1">
    <location>
        <begin position="140"/>
        <end position="163"/>
    </location>
</feature>
<feature type="transmembrane region" description="Helical" evidence="1">
    <location>
        <begin position="83"/>
        <end position="100"/>
    </location>
</feature>
<keyword evidence="1" id="KW-0472">Membrane</keyword>
<feature type="transmembrane region" description="Helical" evidence="1">
    <location>
        <begin position="215"/>
        <end position="235"/>
    </location>
</feature>
<dbReference type="KEGG" id="ami:Amir_4340"/>
<accession>C6WIV1</accession>
<dbReference type="Gene3D" id="1.20.1250.20">
    <property type="entry name" value="MFS general substrate transporter like domains"/>
    <property type="match status" value="2"/>
</dbReference>
<feature type="transmembrane region" description="Helical" evidence="1">
    <location>
        <begin position="169"/>
        <end position="186"/>
    </location>
</feature>
<keyword evidence="1" id="KW-0812">Transmembrane</keyword>
<evidence type="ECO:0000256" key="1">
    <source>
        <dbReference type="SAM" id="Phobius"/>
    </source>
</evidence>
<dbReference type="HOGENOM" id="CLU_038046_1_0_11"/>
<dbReference type="InterPro" id="IPR052524">
    <property type="entry name" value="MFS_Cyanate_Porter"/>
</dbReference>
<dbReference type="RefSeq" id="WP_015803078.1">
    <property type="nucleotide sequence ID" value="NC_013093.1"/>
</dbReference>
<evidence type="ECO:0000313" key="3">
    <source>
        <dbReference type="Proteomes" id="UP000002213"/>
    </source>
</evidence>
<protein>
    <submittedName>
        <fullName evidence="2">Major facilitator superfamily MFS_1</fullName>
    </submittedName>
</protein>
<gene>
    <name evidence="2" type="ordered locus">Amir_4340</name>
</gene>
<dbReference type="PANTHER" id="PTHR23523">
    <property type="match status" value="1"/>
</dbReference>
<feature type="transmembrane region" description="Helical" evidence="1">
    <location>
        <begin position="255"/>
        <end position="272"/>
    </location>
</feature>